<sequence>MAAGIQLNISDGVTTHNDHDGSITEDITASDVWKTKSVLLRVDDGATTLTLSFKCIGGTTSGVLLSVPMVAVVGNNRNDVMRAT</sequence>
<proteinExistence type="predicted"/>
<protein>
    <submittedName>
        <fullName evidence="1">Uncharacterized protein</fullName>
    </submittedName>
</protein>
<keyword evidence="2" id="KW-1185">Reference proteome</keyword>
<dbReference type="RefSeq" id="WP_136360150.1">
    <property type="nucleotide sequence ID" value="NZ_SSNY01000016.1"/>
</dbReference>
<comment type="caution">
    <text evidence="1">The sequence shown here is derived from an EMBL/GenBank/DDBJ whole genome shotgun (WGS) entry which is preliminary data.</text>
</comment>
<gene>
    <name evidence="1" type="ORF">E6C48_21025</name>
</gene>
<accession>A0ABY2Q4A2</accession>
<reference evidence="1 2" key="1">
    <citation type="submission" date="2019-04" db="EMBL/GenBank/DDBJ databases">
        <title>Mesorhizobium composti sp. nov., isolated from compost.</title>
        <authorList>
            <person name="Lin S.-Y."/>
            <person name="Hameed A."/>
            <person name="Hsieh Y.-T."/>
            <person name="Young C.-C."/>
        </authorList>
    </citation>
    <scope>NUCLEOTIDE SEQUENCE [LARGE SCALE GENOMIC DNA]</scope>
    <source>
        <strain evidence="1 2">CC-YTH430</strain>
    </source>
</reference>
<organism evidence="1 2">
    <name type="scientific">Ollibium composti</name>
    <dbReference type="NCBI Taxonomy" id="2675109"/>
    <lineage>
        <taxon>Bacteria</taxon>
        <taxon>Pseudomonadati</taxon>
        <taxon>Pseudomonadota</taxon>
        <taxon>Alphaproteobacteria</taxon>
        <taxon>Hyphomicrobiales</taxon>
        <taxon>Phyllobacteriaceae</taxon>
        <taxon>Ollibium</taxon>
    </lineage>
</organism>
<evidence type="ECO:0000313" key="2">
    <source>
        <dbReference type="Proteomes" id="UP000306441"/>
    </source>
</evidence>
<dbReference type="EMBL" id="SSNY01000016">
    <property type="protein sequence ID" value="THF54759.1"/>
    <property type="molecule type" value="Genomic_DNA"/>
</dbReference>
<dbReference type="Proteomes" id="UP000306441">
    <property type="component" value="Unassembled WGS sequence"/>
</dbReference>
<name>A0ABY2Q4A2_9HYPH</name>
<evidence type="ECO:0000313" key="1">
    <source>
        <dbReference type="EMBL" id="THF54759.1"/>
    </source>
</evidence>